<gene>
    <name evidence="1" type="ORF">COA96_16865</name>
</gene>
<dbReference type="Proteomes" id="UP000218327">
    <property type="component" value="Unassembled WGS sequence"/>
</dbReference>
<dbReference type="AlphaFoldDB" id="A0A2A5AGT4"/>
<name>A0A2A5AGT4_9GAMM</name>
<comment type="caution">
    <text evidence="1">The sequence shown here is derived from an EMBL/GenBank/DDBJ whole genome shotgun (WGS) entry which is preliminary data.</text>
</comment>
<proteinExistence type="predicted"/>
<sequence length="96" mass="10979">MTYEQSIEAAIKLGPGVHQIPMDVRFTTDAMFISQPCESKDHRMRRADLYKRMGKLMLDKISELIQEAEPGTERDYYEDFFADITNGGDDDGKDAI</sequence>
<accession>A0A2A5AGT4</accession>
<protein>
    <submittedName>
        <fullName evidence="1">Uncharacterized protein</fullName>
    </submittedName>
</protein>
<evidence type="ECO:0000313" key="2">
    <source>
        <dbReference type="Proteomes" id="UP000218327"/>
    </source>
</evidence>
<organism evidence="1 2">
    <name type="scientific">SAR86 cluster bacterium</name>
    <dbReference type="NCBI Taxonomy" id="2030880"/>
    <lineage>
        <taxon>Bacteria</taxon>
        <taxon>Pseudomonadati</taxon>
        <taxon>Pseudomonadota</taxon>
        <taxon>Gammaproteobacteria</taxon>
        <taxon>SAR86 cluster</taxon>
    </lineage>
</organism>
<evidence type="ECO:0000313" key="1">
    <source>
        <dbReference type="EMBL" id="PCJ18290.1"/>
    </source>
</evidence>
<dbReference type="EMBL" id="NVVJ01000101">
    <property type="protein sequence ID" value="PCJ18290.1"/>
    <property type="molecule type" value="Genomic_DNA"/>
</dbReference>
<reference evidence="2" key="1">
    <citation type="submission" date="2017-08" db="EMBL/GenBank/DDBJ databases">
        <title>A dynamic microbial community with high functional redundancy inhabits the cold, oxic subseafloor aquifer.</title>
        <authorList>
            <person name="Tully B.J."/>
            <person name="Wheat C.G."/>
            <person name="Glazer B.T."/>
            <person name="Huber J.A."/>
        </authorList>
    </citation>
    <scope>NUCLEOTIDE SEQUENCE [LARGE SCALE GENOMIC DNA]</scope>
</reference>